<keyword evidence="4" id="KW-1185">Reference proteome</keyword>
<keyword evidence="1" id="KW-0472">Membrane</keyword>
<feature type="transmembrane region" description="Helical" evidence="1">
    <location>
        <begin position="69"/>
        <end position="90"/>
    </location>
</feature>
<reference evidence="4" key="1">
    <citation type="journal article" date="2017" name="Genome Announc.">
        <title>Draft Genome Sequence of Terrimicrobium sacchariphilum NM-5T, a Facultative Anaerobic Soil Bacterium of the Class Spartobacteria.</title>
        <authorList>
            <person name="Qiu Y.L."/>
            <person name="Tourlousse D.M."/>
            <person name="Matsuura N."/>
            <person name="Ohashi A."/>
            <person name="Sekiguchi Y."/>
        </authorList>
    </citation>
    <scope>NUCLEOTIDE SEQUENCE [LARGE SCALE GENOMIC DNA]</scope>
    <source>
        <strain evidence="4">NM-5</strain>
    </source>
</reference>
<dbReference type="EMBL" id="BDCO01000002">
    <property type="protein sequence ID" value="GAT32837.1"/>
    <property type="molecule type" value="Genomic_DNA"/>
</dbReference>
<evidence type="ECO:0000313" key="4">
    <source>
        <dbReference type="Proteomes" id="UP000076023"/>
    </source>
</evidence>
<keyword evidence="1" id="KW-0812">Transmembrane</keyword>
<dbReference type="InterPro" id="IPR037185">
    <property type="entry name" value="EmrE-like"/>
</dbReference>
<feature type="transmembrane region" description="Helical" evidence="1">
    <location>
        <begin position="96"/>
        <end position="117"/>
    </location>
</feature>
<comment type="caution">
    <text evidence="3">The sequence shown here is derived from an EMBL/GenBank/DDBJ whole genome shotgun (WGS) entry which is preliminary data.</text>
</comment>
<dbReference type="RefSeq" id="WP_075078642.1">
    <property type="nucleotide sequence ID" value="NZ_BDCO01000002.1"/>
</dbReference>
<dbReference type="InParanoid" id="A0A146G7I0"/>
<accession>A0A146G7I0</accession>
<dbReference type="Pfam" id="PF00892">
    <property type="entry name" value="EamA"/>
    <property type="match status" value="1"/>
</dbReference>
<feature type="transmembrane region" description="Helical" evidence="1">
    <location>
        <begin position="124"/>
        <end position="143"/>
    </location>
</feature>
<protein>
    <recommendedName>
        <fullName evidence="2">EamA domain-containing protein</fullName>
    </recommendedName>
</protein>
<organism evidence="3 4">
    <name type="scientific">Terrimicrobium sacchariphilum</name>
    <dbReference type="NCBI Taxonomy" id="690879"/>
    <lineage>
        <taxon>Bacteria</taxon>
        <taxon>Pseudomonadati</taxon>
        <taxon>Verrucomicrobiota</taxon>
        <taxon>Terrimicrobiia</taxon>
        <taxon>Terrimicrobiales</taxon>
        <taxon>Terrimicrobiaceae</taxon>
        <taxon>Terrimicrobium</taxon>
    </lineage>
</organism>
<dbReference type="SUPFAM" id="SSF103481">
    <property type="entry name" value="Multidrug resistance efflux transporter EmrE"/>
    <property type="match status" value="1"/>
</dbReference>
<proteinExistence type="predicted"/>
<feature type="transmembrane region" description="Helical" evidence="1">
    <location>
        <begin position="28"/>
        <end position="49"/>
    </location>
</feature>
<keyword evidence="1" id="KW-1133">Transmembrane helix</keyword>
<dbReference type="Proteomes" id="UP000076023">
    <property type="component" value="Unassembled WGS sequence"/>
</dbReference>
<dbReference type="InterPro" id="IPR000620">
    <property type="entry name" value="EamA_dom"/>
</dbReference>
<evidence type="ECO:0000256" key="1">
    <source>
        <dbReference type="SAM" id="Phobius"/>
    </source>
</evidence>
<name>A0A146G7I0_TERSA</name>
<dbReference type="STRING" id="690879.TSACC_21239"/>
<dbReference type="OrthoDB" id="2795159at2"/>
<dbReference type="GO" id="GO:0016020">
    <property type="term" value="C:membrane"/>
    <property type="evidence" value="ECO:0007669"/>
    <property type="project" value="InterPro"/>
</dbReference>
<feature type="domain" description="EamA" evidence="2">
    <location>
        <begin position="2"/>
        <end position="141"/>
    </location>
</feature>
<evidence type="ECO:0000313" key="3">
    <source>
        <dbReference type="EMBL" id="GAT32837.1"/>
    </source>
</evidence>
<evidence type="ECO:0000259" key="2">
    <source>
        <dbReference type="Pfam" id="PF00892"/>
    </source>
</evidence>
<gene>
    <name evidence="3" type="ORF">TSACC_21239</name>
</gene>
<sequence>MWFVFALVAAICWGASYASSGRVIERGMSPLVFFFYFTVSGAVWSMASLLISGRGARILSEPRNLGGEIWWLVLSIVTSCIGGLCIYHAIGGRNATVASLIEISYPLFVALFAWLFFRELQMNWQTALGGLLILSGVSVVFLANRS</sequence>
<dbReference type="AlphaFoldDB" id="A0A146G7I0"/>